<dbReference type="InterPro" id="IPR008334">
    <property type="entry name" value="5'-Nucleotdase_C"/>
</dbReference>
<feature type="domain" description="Calcineurin-like phosphoesterase" evidence="3">
    <location>
        <begin position="31"/>
        <end position="259"/>
    </location>
</feature>
<evidence type="ECO:0000313" key="6">
    <source>
        <dbReference type="Proteomes" id="UP000326170"/>
    </source>
</evidence>
<dbReference type="InterPro" id="IPR006179">
    <property type="entry name" value="5_nucleotidase/apyrase"/>
</dbReference>
<evidence type="ECO:0000313" key="5">
    <source>
        <dbReference type="EMBL" id="QFU84847.1"/>
    </source>
</evidence>
<sequence>MSHETVHMSPWRQLDGSRATEQDREPTVVCLHVSDLHGQLVSGHHVYYDTVESHPGFDFEGEATRLERGGGVPLLTAKLDEIREAHEETLTLMSGDTFHGTAVTTYTNGRAMLEPVNEHLCPDVYVPGNWDFSNEAAEDGVTRTLLDALEAHVLATNLYEWDADEPVVDPYTIEHVNGVDVGIVGMTNVYVDRMAPAFFEGAFRFGKHPALLEDAAREARESGADVVVAVTEIGLPWMVQAAKDIENIDVMFSAHTHEYTHDPIIVDETETIVVESGTDDGLGRVDLRLDDGELSFRHVLYCLSEGHEYTPEPDPAAEQTVEAVRSPFFGDDVHHDLGAGTLEQPLDTVVGETETPLHRQSFLESGWNLLFNDAVRAHFETDLAVSHGFRYGPAIPAGEITLEHLYQAFPMTAPVARGDAYGQQLLNHMEHFLTDNFTPYVYEQEDGRVRNYSSNVEVVIDPTAKRGRRLVDLLVDGVSVDPESRYSVATFARPGDPERDLGNCGFPFRDVHVDGEVIPVDVVTEYLDANSPIDYGDTELVRTADDGGSVQNTPTDGSYPYVQPGVDYTGGEAYCETRLIPTRNDFPTTGRNPYR</sequence>
<dbReference type="SUPFAM" id="SSF55816">
    <property type="entry name" value="5'-nucleotidase (syn. UDP-sugar hydrolase), C-terminal domain"/>
    <property type="match status" value="1"/>
</dbReference>
<dbReference type="InterPro" id="IPR029052">
    <property type="entry name" value="Metallo-depent_PP-like"/>
</dbReference>
<dbReference type="Pfam" id="PF02872">
    <property type="entry name" value="5_nucleotid_C"/>
    <property type="match status" value="1"/>
</dbReference>
<dbReference type="KEGG" id="nas:GCU68_19000"/>
<dbReference type="Proteomes" id="UP000326170">
    <property type="component" value="Plasmid unnamed2"/>
</dbReference>
<protein>
    <submittedName>
        <fullName evidence="5">Bifunctional metallophosphatase/5'-nucleotidase</fullName>
    </submittedName>
</protein>
<dbReference type="InterPro" id="IPR036907">
    <property type="entry name" value="5'-Nucleotdase_C_sf"/>
</dbReference>
<dbReference type="PANTHER" id="PTHR11575">
    <property type="entry name" value="5'-NUCLEOTIDASE-RELATED"/>
    <property type="match status" value="1"/>
</dbReference>
<reference evidence="5 6" key="1">
    <citation type="journal article" date="2007" name="Int. J. Syst. Evol. Microbiol.">
        <title>Natronorubrum sulfidifaciens sp. nov., an extremely haloalkaliphilic archaeon isolated from Aiding salt lake in Xin-Jiang, China.</title>
        <authorList>
            <person name="Cui H.L."/>
            <person name="Tohty D."/>
            <person name="Liu H.C."/>
            <person name="Liu S.J."/>
            <person name="Oren A."/>
            <person name="Zhou P.J."/>
        </authorList>
    </citation>
    <scope>NUCLEOTIDE SEQUENCE [LARGE SCALE GENOMIC DNA]</scope>
    <source>
        <strain evidence="5 6">7-3</strain>
        <plasmid evidence="5">unnamed2</plasmid>
    </source>
</reference>
<evidence type="ECO:0000256" key="2">
    <source>
        <dbReference type="SAM" id="MobiDB-lite"/>
    </source>
</evidence>
<gene>
    <name evidence="5" type="ORF">GCU68_19000</name>
</gene>
<keyword evidence="5" id="KW-0614">Plasmid</keyword>
<dbReference type="Pfam" id="PF00149">
    <property type="entry name" value="Metallophos"/>
    <property type="match status" value="1"/>
</dbReference>
<feature type="region of interest" description="Disordered" evidence="2">
    <location>
        <begin position="1"/>
        <end position="20"/>
    </location>
</feature>
<evidence type="ECO:0000259" key="4">
    <source>
        <dbReference type="Pfam" id="PF02872"/>
    </source>
</evidence>
<dbReference type="GO" id="GO:0016787">
    <property type="term" value="F:hydrolase activity"/>
    <property type="evidence" value="ECO:0007669"/>
    <property type="project" value="InterPro"/>
</dbReference>
<dbReference type="Gene3D" id="3.90.780.10">
    <property type="entry name" value="5'-Nucleotidase, C-terminal domain"/>
    <property type="match status" value="1"/>
</dbReference>
<dbReference type="EMBL" id="CP045490">
    <property type="protein sequence ID" value="QFU84847.1"/>
    <property type="molecule type" value="Genomic_DNA"/>
</dbReference>
<organism evidence="5 6">
    <name type="scientific">Natronorubrum aibiense</name>
    <dbReference type="NCBI Taxonomy" id="348826"/>
    <lineage>
        <taxon>Archaea</taxon>
        <taxon>Methanobacteriati</taxon>
        <taxon>Methanobacteriota</taxon>
        <taxon>Stenosarchaea group</taxon>
        <taxon>Halobacteria</taxon>
        <taxon>Halobacteriales</taxon>
        <taxon>Natrialbaceae</taxon>
        <taxon>Natronorubrum</taxon>
    </lineage>
</organism>
<dbReference type="InterPro" id="IPR004843">
    <property type="entry name" value="Calcineurin-like_PHP"/>
</dbReference>
<proteinExistence type="predicted"/>
<accession>A0A5P9PA10</accession>
<dbReference type="SUPFAM" id="SSF56300">
    <property type="entry name" value="Metallo-dependent phosphatases"/>
    <property type="match status" value="1"/>
</dbReference>
<evidence type="ECO:0000259" key="3">
    <source>
        <dbReference type="Pfam" id="PF00149"/>
    </source>
</evidence>
<dbReference type="AlphaFoldDB" id="A0A5P9PA10"/>
<keyword evidence="6" id="KW-1185">Reference proteome</keyword>
<evidence type="ECO:0000256" key="1">
    <source>
        <dbReference type="ARBA" id="ARBA00022729"/>
    </source>
</evidence>
<keyword evidence="1" id="KW-0732">Signal</keyword>
<feature type="domain" description="5'-Nucleotidase C-terminal" evidence="4">
    <location>
        <begin position="350"/>
        <end position="490"/>
    </location>
</feature>
<geneLocation type="plasmid" evidence="5 6">
    <name>unnamed2</name>
</geneLocation>
<dbReference type="GO" id="GO:0009166">
    <property type="term" value="P:nucleotide catabolic process"/>
    <property type="evidence" value="ECO:0007669"/>
    <property type="project" value="InterPro"/>
</dbReference>
<dbReference type="OrthoDB" id="21342at2157"/>
<dbReference type="PANTHER" id="PTHR11575:SF24">
    <property type="entry name" value="5'-NUCLEOTIDASE"/>
    <property type="match status" value="1"/>
</dbReference>
<name>A0A5P9PA10_9EURY</name>
<dbReference type="Gene3D" id="3.60.21.10">
    <property type="match status" value="1"/>
</dbReference>